<proteinExistence type="predicted"/>
<dbReference type="InterPro" id="IPR007197">
    <property type="entry name" value="rSAM"/>
</dbReference>
<evidence type="ECO:0008006" key="8">
    <source>
        <dbReference type="Google" id="ProtNLM"/>
    </source>
</evidence>
<comment type="caution">
    <text evidence="6">The sequence shown here is derived from an EMBL/GenBank/DDBJ whole genome shotgun (WGS) entry which is preliminary data.</text>
</comment>
<name>A0A8J7Q9U5_9BACT</name>
<evidence type="ECO:0000256" key="2">
    <source>
        <dbReference type="ARBA" id="ARBA00022691"/>
    </source>
</evidence>
<dbReference type="SFLD" id="SFLDS00029">
    <property type="entry name" value="Radical_SAM"/>
    <property type="match status" value="1"/>
</dbReference>
<keyword evidence="7" id="KW-1185">Reference proteome</keyword>
<dbReference type="PANTHER" id="PTHR43409">
    <property type="entry name" value="ANAEROBIC MAGNESIUM-PROTOPORPHYRIN IX MONOMETHYL ESTER CYCLASE-RELATED"/>
    <property type="match status" value="1"/>
</dbReference>
<comment type="cofactor">
    <cofactor evidence="1">
        <name>[4Fe-4S] cluster</name>
        <dbReference type="ChEBI" id="CHEBI:49883"/>
    </cofactor>
</comment>
<gene>
    <name evidence="6" type="ORF">J3U88_14280</name>
</gene>
<reference evidence="6" key="1">
    <citation type="submission" date="2021-03" db="EMBL/GenBank/DDBJ databases">
        <authorList>
            <person name="Wang G."/>
        </authorList>
    </citation>
    <scope>NUCLEOTIDE SEQUENCE</scope>
    <source>
        <strain evidence="6">KCTC 12899</strain>
    </source>
</reference>
<dbReference type="SFLD" id="SFLDG01082">
    <property type="entry name" value="B12-binding_domain_containing"/>
    <property type="match status" value="1"/>
</dbReference>
<organism evidence="6 7">
    <name type="scientific">Acanthopleuribacter pedis</name>
    <dbReference type="NCBI Taxonomy" id="442870"/>
    <lineage>
        <taxon>Bacteria</taxon>
        <taxon>Pseudomonadati</taxon>
        <taxon>Acidobacteriota</taxon>
        <taxon>Holophagae</taxon>
        <taxon>Acanthopleuribacterales</taxon>
        <taxon>Acanthopleuribacteraceae</taxon>
        <taxon>Acanthopleuribacter</taxon>
    </lineage>
</organism>
<dbReference type="EMBL" id="JAFREP010000013">
    <property type="protein sequence ID" value="MBO1319639.1"/>
    <property type="molecule type" value="Genomic_DNA"/>
</dbReference>
<evidence type="ECO:0000256" key="5">
    <source>
        <dbReference type="ARBA" id="ARBA00023014"/>
    </source>
</evidence>
<evidence type="ECO:0000313" key="6">
    <source>
        <dbReference type="EMBL" id="MBO1319639.1"/>
    </source>
</evidence>
<dbReference type="GO" id="GO:0051536">
    <property type="term" value="F:iron-sulfur cluster binding"/>
    <property type="evidence" value="ECO:0007669"/>
    <property type="project" value="UniProtKB-KW"/>
</dbReference>
<dbReference type="InterPro" id="IPR058240">
    <property type="entry name" value="rSAM_sf"/>
</dbReference>
<dbReference type="Gene3D" id="3.80.30.20">
    <property type="entry name" value="tm_1862 like domain"/>
    <property type="match status" value="1"/>
</dbReference>
<dbReference type="InterPro" id="IPR023404">
    <property type="entry name" value="rSAM_horseshoe"/>
</dbReference>
<evidence type="ECO:0000256" key="3">
    <source>
        <dbReference type="ARBA" id="ARBA00022723"/>
    </source>
</evidence>
<evidence type="ECO:0000313" key="7">
    <source>
        <dbReference type="Proteomes" id="UP000664417"/>
    </source>
</evidence>
<protein>
    <recommendedName>
        <fullName evidence="8">Radical SAM core domain-containing protein</fullName>
    </recommendedName>
</protein>
<evidence type="ECO:0000256" key="4">
    <source>
        <dbReference type="ARBA" id="ARBA00023004"/>
    </source>
</evidence>
<sequence length="714" mass="80862">MTMRHEYLDADACSNATPLDLLLINTAQGVGEHAYPFLFVQLSARARAAGLRVARLDVSHEPEARCERRLRAEIAAQKPRYVCFTLRQTDGAFHPDDPDVLKRHEYPILQRTRAAVDLVRKTSRARILVAGRGFEQNPTALMRYLAVDYGVNGDSKPVLAALATDLVRRNPATVPNLLYRNGREIECNRRVYLPPLAQPEYDAPLIDEIIDHYHRLFTESGHDAHYLNQGRPTALGIDVHQRHLLCDNTPLPVIPIEIARGCPHHCRFCSEPQLAGTRVRQRAVPVVEQELRAWTQRGFRRFWLLCGELNTLTTAYQTDLLNMINRLNRELKDNPIQWQAFQLPQTGTLPPLDTLYQSGFTSSVVELPMPADDLFEQAKVPFTRQEAVAFHHADAAERGEQGIEARLPLVWQMFEAGITPATLRESLAAARDLDQVVSHAVLLKATRLFPNVGLCRGLADLAYFRPEPSPPQRLVPPLLPDDCLPVYQSSPELRAHFGHGEQLDQFLTFLSSVLPGRPASSPNWTLFLQQRFQAEELRRVWLNMVEQPMPPAPARWLETQDEADQHFWRQLWREPRWDLLTGILTEGLDPSHHQETVAAQLAHILLLGRGDWAERVAGLLTLTDPAVLWQPNQKLLLVERLLATTGGNPWPVLADRFQLTHSLTARENGARYLADWLVTHLHLAPDTDWHAWLSAKTTRLPTAESRSALPLGTR</sequence>
<dbReference type="GO" id="GO:0046872">
    <property type="term" value="F:metal ion binding"/>
    <property type="evidence" value="ECO:0007669"/>
    <property type="project" value="UniProtKB-KW"/>
</dbReference>
<dbReference type="SUPFAM" id="SSF102114">
    <property type="entry name" value="Radical SAM enzymes"/>
    <property type="match status" value="1"/>
</dbReference>
<evidence type="ECO:0000256" key="1">
    <source>
        <dbReference type="ARBA" id="ARBA00001966"/>
    </source>
</evidence>
<keyword evidence="3" id="KW-0479">Metal-binding</keyword>
<keyword evidence="2" id="KW-0949">S-adenosyl-L-methionine</keyword>
<dbReference type="GO" id="GO:0003824">
    <property type="term" value="F:catalytic activity"/>
    <property type="evidence" value="ECO:0007669"/>
    <property type="project" value="InterPro"/>
</dbReference>
<accession>A0A8J7Q9U5</accession>
<keyword evidence="5" id="KW-0411">Iron-sulfur</keyword>
<dbReference type="Proteomes" id="UP000664417">
    <property type="component" value="Unassembled WGS sequence"/>
</dbReference>
<keyword evidence="4" id="KW-0408">Iron</keyword>
<dbReference type="AlphaFoldDB" id="A0A8J7Q9U5"/>
<dbReference type="InterPro" id="IPR051198">
    <property type="entry name" value="BchE-like"/>
</dbReference>
<dbReference type="RefSeq" id="WP_207859545.1">
    <property type="nucleotide sequence ID" value="NZ_JAFREP010000013.1"/>
</dbReference>